<evidence type="ECO:0000313" key="3">
    <source>
        <dbReference type="Proteomes" id="UP000011560"/>
    </source>
</evidence>
<keyword evidence="1" id="KW-0812">Transmembrane</keyword>
<keyword evidence="1" id="KW-0472">Membrane</keyword>
<evidence type="ECO:0000256" key="1">
    <source>
        <dbReference type="SAM" id="Phobius"/>
    </source>
</evidence>
<accession>M0BC10</accession>
<organism evidence="2 3">
    <name type="scientific">Halovivax asiaticus JCM 14624</name>
    <dbReference type="NCBI Taxonomy" id="1227490"/>
    <lineage>
        <taxon>Archaea</taxon>
        <taxon>Methanobacteriati</taxon>
        <taxon>Methanobacteriota</taxon>
        <taxon>Stenosarchaea group</taxon>
        <taxon>Halobacteria</taxon>
        <taxon>Halobacteriales</taxon>
        <taxon>Natrialbaceae</taxon>
        <taxon>Halovivax</taxon>
    </lineage>
</organism>
<proteinExistence type="predicted"/>
<protein>
    <submittedName>
        <fullName evidence="2">Uncharacterized protein</fullName>
    </submittedName>
</protein>
<sequence length="62" mass="6796">MLSGMVIDANPFSGHFQLFAAFPLLAFLAVYTYSAGESKRSIRRVASEWSSIGQRVKIAGDE</sequence>
<dbReference type="AlphaFoldDB" id="M0BC10"/>
<keyword evidence="1" id="KW-1133">Transmembrane helix</keyword>
<evidence type="ECO:0000313" key="2">
    <source>
        <dbReference type="EMBL" id="ELZ08446.1"/>
    </source>
</evidence>
<dbReference type="STRING" id="1227490.C479_13943"/>
<dbReference type="EMBL" id="AOIQ01000021">
    <property type="protein sequence ID" value="ELZ08446.1"/>
    <property type="molecule type" value="Genomic_DNA"/>
</dbReference>
<keyword evidence="3" id="KW-1185">Reference proteome</keyword>
<dbReference type="Proteomes" id="UP000011560">
    <property type="component" value="Unassembled WGS sequence"/>
</dbReference>
<feature type="transmembrane region" description="Helical" evidence="1">
    <location>
        <begin position="12"/>
        <end position="34"/>
    </location>
</feature>
<reference evidence="2 3" key="1">
    <citation type="journal article" date="2014" name="PLoS Genet.">
        <title>Phylogenetically driven sequencing of extremely halophilic archaea reveals strategies for static and dynamic osmo-response.</title>
        <authorList>
            <person name="Becker E.A."/>
            <person name="Seitzer P.M."/>
            <person name="Tritt A."/>
            <person name="Larsen D."/>
            <person name="Krusor M."/>
            <person name="Yao A.I."/>
            <person name="Wu D."/>
            <person name="Madern D."/>
            <person name="Eisen J.A."/>
            <person name="Darling A.E."/>
            <person name="Facciotti M.T."/>
        </authorList>
    </citation>
    <scope>NUCLEOTIDE SEQUENCE [LARGE SCALE GENOMIC DNA]</scope>
    <source>
        <strain evidence="2 3">JCM 14624</strain>
    </source>
</reference>
<name>M0BC10_9EURY</name>
<gene>
    <name evidence="2" type="ORF">C479_13943</name>
</gene>
<comment type="caution">
    <text evidence="2">The sequence shown here is derived from an EMBL/GenBank/DDBJ whole genome shotgun (WGS) entry which is preliminary data.</text>
</comment>